<proteinExistence type="predicted"/>
<gene>
    <name evidence="1" type="ORF">HQ865_17070</name>
</gene>
<organism evidence="1 2">
    <name type="scientific">Mucilaginibacter mali</name>
    <dbReference type="NCBI Taxonomy" id="2740462"/>
    <lineage>
        <taxon>Bacteria</taxon>
        <taxon>Pseudomonadati</taxon>
        <taxon>Bacteroidota</taxon>
        <taxon>Sphingobacteriia</taxon>
        <taxon>Sphingobacteriales</taxon>
        <taxon>Sphingobacteriaceae</taxon>
        <taxon>Mucilaginibacter</taxon>
    </lineage>
</organism>
<name>A0A7D4UL30_9SPHI</name>
<dbReference type="KEGG" id="mmab:HQ865_17070"/>
<dbReference type="GO" id="GO:0016301">
    <property type="term" value="F:kinase activity"/>
    <property type="evidence" value="ECO:0007669"/>
    <property type="project" value="UniProtKB-KW"/>
</dbReference>
<evidence type="ECO:0000313" key="2">
    <source>
        <dbReference type="Proteomes" id="UP000505355"/>
    </source>
</evidence>
<dbReference type="EMBL" id="CP054139">
    <property type="protein sequence ID" value="QKJ31402.1"/>
    <property type="molecule type" value="Genomic_DNA"/>
</dbReference>
<dbReference type="AlphaFoldDB" id="A0A7D4UL30"/>
<dbReference type="RefSeq" id="WP_173416062.1">
    <property type="nucleotide sequence ID" value="NZ_CP054139.1"/>
</dbReference>
<keyword evidence="1" id="KW-0808">Transferase</keyword>
<sequence length="189" mass="21146">MSSHHIVREKQEPALLIAGLDNFPDELLGQLLEWSPTVVVTADVAEKVQSQGIKIDWLVADEMPDLQQSDIKQFPLAGNHPLVAALDQLIAQGYPAINLVSDELDIEVLAPYFSQTDLVVFYDDKKIVALHNGFSKWQPAGNRIEILTQSHNLVYTNLVQVADDLYEVVQDGFYRLQFSDAYLLVAEAL</sequence>
<keyword evidence="2" id="KW-1185">Reference proteome</keyword>
<evidence type="ECO:0000313" key="1">
    <source>
        <dbReference type="EMBL" id="QKJ31402.1"/>
    </source>
</evidence>
<accession>A0A7D4UL30</accession>
<keyword evidence="1" id="KW-0418">Kinase</keyword>
<reference evidence="1 2" key="1">
    <citation type="submission" date="2020-05" db="EMBL/GenBank/DDBJ databases">
        <title>Mucilaginibacter mali sp. nov.</title>
        <authorList>
            <person name="Kim H.S."/>
            <person name="Lee K.C."/>
            <person name="Suh M.K."/>
            <person name="Kim J.-S."/>
            <person name="Han K.-I."/>
            <person name="Eom M.K."/>
            <person name="Shin Y.K."/>
            <person name="Lee J.-S."/>
        </authorList>
    </citation>
    <scope>NUCLEOTIDE SEQUENCE [LARGE SCALE GENOMIC DNA]</scope>
    <source>
        <strain evidence="1 2">G2-14</strain>
    </source>
</reference>
<dbReference type="Proteomes" id="UP000505355">
    <property type="component" value="Chromosome"/>
</dbReference>
<protein>
    <submittedName>
        <fullName evidence="1">Thiamine pyrophosphokinase</fullName>
    </submittedName>
</protein>